<dbReference type="InterPro" id="IPR000595">
    <property type="entry name" value="cNMP-bd_dom"/>
</dbReference>
<evidence type="ECO:0000313" key="2">
    <source>
        <dbReference type="EMBL" id="MCK8494723.1"/>
    </source>
</evidence>
<comment type="caution">
    <text evidence="2">The sequence shown here is derived from an EMBL/GenBank/DDBJ whole genome shotgun (WGS) entry which is preliminary data.</text>
</comment>
<accession>A0ABT0HSV2</accession>
<dbReference type="InterPro" id="IPR014710">
    <property type="entry name" value="RmlC-like_jellyroll"/>
</dbReference>
<sequence length="193" mass="22852">MINQFDHYLRSKAQFTDDELQQIHACSIPLNLRRRQLLLREGDVCRHKIFVLGGLLRTYRVRADGIESTMRFTIENGWSIDHESYVDQTPSNYRIEAMEESSVLLWTREAMDELFDEIPTFKLLSDRLREQSMNESLQRIFINISYTAEEKYDAFVNAFPDVFRRVPLHMVASYLGLSRETLSRVRHKHHRVG</sequence>
<feature type="domain" description="Cyclic nucleotide-binding" evidence="1">
    <location>
        <begin position="31"/>
        <end position="116"/>
    </location>
</feature>
<dbReference type="RefSeq" id="WP_248479298.1">
    <property type="nucleotide sequence ID" value="NZ_JALPRF010000004.1"/>
</dbReference>
<dbReference type="InterPro" id="IPR018490">
    <property type="entry name" value="cNMP-bd_dom_sf"/>
</dbReference>
<name>A0ABT0HSV2_9BACT</name>
<dbReference type="EMBL" id="JALPRF010000004">
    <property type="protein sequence ID" value="MCK8494723.1"/>
    <property type="molecule type" value="Genomic_DNA"/>
</dbReference>
<dbReference type="Pfam" id="PF00027">
    <property type="entry name" value="cNMP_binding"/>
    <property type="match status" value="1"/>
</dbReference>
<reference evidence="2 3" key="1">
    <citation type="submission" date="2022-04" db="EMBL/GenBank/DDBJ databases">
        <title>Spirosoma sp. strain RP8 genome sequencing and assembly.</title>
        <authorList>
            <person name="Jung Y."/>
        </authorList>
    </citation>
    <scope>NUCLEOTIDE SEQUENCE [LARGE SCALE GENOMIC DNA]</scope>
    <source>
        <strain evidence="2 3">RP8</strain>
    </source>
</reference>
<gene>
    <name evidence="2" type="ORF">M0L20_22835</name>
</gene>
<dbReference type="Proteomes" id="UP001202180">
    <property type="component" value="Unassembled WGS sequence"/>
</dbReference>
<dbReference type="Gene3D" id="2.60.120.10">
    <property type="entry name" value="Jelly Rolls"/>
    <property type="match status" value="1"/>
</dbReference>
<proteinExistence type="predicted"/>
<evidence type="ECO:0000259" key="1">
    <source>
        <dbReference type="Pfam" id="PF00027"/>
    </source>
</evidence>
<evidence type="ECO:0000313" key="3">
    <source>
        <dbReference type="Proteomes" id="UP001202180"/>
    </source>
</evidence>
<keyword evidence="3" id="KW-1185">Reference proteome</keyword>
<organism evidence="2 3">
    <name type="scientific">Spirosoma liriopis</name>
    <dbReference type="NCBI Taxonomy" id="2937440"/>
    <lineage>
        <taxon>Bacteria</taxon>
        <taxon>Pseudomonadati</taxon>
        <taxon>Bacteroidota</taxon>
        <taxon>Cytophagia</taxon>
        <taxon>Cytophagales</taxon>
        <taxon>Cytophagaceae</taxon>
        <taxon>Spirosoma</taxon>
    </lineage>
</organism>
<dbReference type="SUPFAM" id="SSF51206">
    <property type="entry name" value="cAMP-binding domain-like"/>
    <property type="match status" value="1"/>
</dbReference>
<protein>
    <submittedName>
        <fullName evidence="2">Crp/Fnr family transcriptional regulator</fullName>
    </submittedName>
</protein>